<dbReference type="EMBL" id="AWSO01000242">
    <property type="protein sequence ID" value="ESK92864.1"/>
    <property type="molecule type" value="Genomic_DNA"/>
</dbReference>
<reference evidence="9 10" key="1">
    <citation type="journal article" date="2014" name="BMC Genomics">
        <title>Genome and secretome analysis of the hemibiotrophic fungal pathogen, Moniliophthora roreri, which causes frosty pod rot disease of cacao: mechanisms of the biotrophic and necrotrophic phases.</title>
        <authorList>
            <person name="Meinhardt L.W."/>
            <person name="Costa G.G.L."/>
            <person name="Thomazella D.P.T."/>
            <person name="Teixeira P.J.P.L."/>
            <person name="Carazzolle M.F."/>
            <person name="Schuster S.C."/>
            <person name="Carlson J.E."/>
            <person name="Guiltinan M.J."/>
            <person name="Mieczkowski P."/>
            <person name="Farmer A."/>
            <person name="Ramaraj T."/>
            <person name="Crozier J."/>
            <person name="Davis R.E."/>
            <person name="Shao J."/>
            <person name="Melnick R.L."/>
            <person name="Pereira G.A.G."/>
            <person name="Bailey B.A."/>
        </authorList>
    </citation>
    <scope>NUCLEOTIDE SEQUENCE [LARGE SCALE GENOMIC DNA]</scope>
    <source>
        <strain evidence="9 10">MCA 2997</strain>
    </source>
</reference>
<dbReference type="GO" id="GO:0000064">
    <property type="term" value="F:L-ornithine transmembrane transporter activity"/>
    <property type="evidence" value="ECO:0007669"/>
    <property type="project" value="TreeGrafter"/>
</dbReference>
<dbReference type="Gene3D" id="1.50.40.10">
    <property type="entry name" value="Mitochondrial carrier domain"/>
    <property type="match status" value="1"/>
</dbReference>
<dbReference type="GO" id="GO:1990575">
    <property type="term" value="P:mitochondrial L-ornithine transmembrane transport"/>
    <property type="evidence" value="ECO:0007669"/>
    <property type="project" value="TreeGrafter"/>
</dbReference>
<evidence type="ECO:0000256" key="4">
    <source>
        <dbReference type="ARBA" id="ARBA00022692"/>
    </source>
</evidence>
<evidence type="ECO:0000256" key="2">
    <source>
        <dbReference type="ARBA" id="ARBA00006375"/>
    </source>
</evidence>
<dbReference type="GO" id="GO:0031966">
    <property type="term" value="C:mitochondrial membrane"/>
    <property type="evidence" value="ECO:0007669"/>
    <property type="project" value="UniProtKB-SubCell"/>
</dbReference>
<comment type="caution">
    <text evidence="9">The sequence shown here is derived from an EMBL/GenBank/DDBJ whole genome shotgun (WGS) entry which is preliminary data.</text>
</comment>
<dbReference type="PANTHER" id="PTHR45624">
    <property type="entry name" value="MITOCHONDRIAL BASIC AMINO ACIDS TRANSPORTER-RELATED"/>
    <property type="match status" value="1"/>
</dbReference>
<evidence type="ECO:0000256" key="7">
    <source>
        <dbReference type="ARBA" id="ARBA00023128"/>
    </source>
</evidence>
<evidence type="ECO:0000256" key="5">
    <source>
        <dbReference type="ARBA" id="ARBA00022737"/>
    </source>
</evidence>
<dbReference type="OrthoDB" id="3364892at2759"/>
<organism evidence="9 10">
    <name type="scientific">Moniliophthora roreri (strain MCA 2997)</name>
    <name type="common">Cocoa frosty pod rot fungus</name>
    <name type="synonym">Crinipellis roreri</name>
    <dbReference type="NCBI Taxonomy" id="1381753"/>
    <lineage>
        <taxon>Eukaryota</taxon>
        <taxon>Fungi</taxon>
        <taxon>Dikarya</taxon>
        <taxon>Basidiomycota</taxon>
        <taxon>Agaricomycotina</taxon>
        <taxon>Agaricomycetes</taxon>
        <taxon>Agaricomycetidae</taxon>
        <taxon>Agaricales</taxon>
        <taxon>Marasmiineae</taxon>
        <taxon>Marasmiaceae</taxon>
        <taxon>Moniliophthora</taxon>
    </lineage>
</organism>
<keyword evidence="4" id="KW-0812">Transmembrane</keyword>
<sequence length="374" mass="41745">MFPFLCVVEQHFLTTQAQAAFARTATRAIALYFSRPVRLFRPSKVSGWQILRGIASHDGASLSPQYVSSLVKNQGFTVIAKHFWPPILVNTLLGTILFTSYTNVSGLLETHTGHHPTLTAALSGGIAGGAQALVAAPAENVRILIEGGTVYHSWSHAWKDVFRGTQSRAPRSRMENIEDVRELRRWMKEVGDMAGRGWNGWGWTLAKDVCGFAVFFSVFSITRRIALDAKAWSESLIVRHHFAEDGLVANIPRVVHGFSLVAGGVLAGLGYEFTIRPWEHARQTVRLTNLHRVAHPSEPTHSLLSVLLRQLREDWLAFFRDPVSNVHNVTVSVSRRRIFSALRTLARVGPWGVSFLAWEIFGPTLDSEHDEHDD</sequence>
<evidence type="ECO:0000256" key="1">
    <source>
        <dbReference type="ARBA" id="ARBA00004225"/>
    </source>
</evidence>
<evidence type="ECO:0000256" key="3">
    <source>
        <dbReference type="ARBA" id="ARBA00022448"/>
    </source>
</evidence>
<dbReference type="AlphaFoldDB" id="V2YME7"/>
<keyword evidence="7" id="KW-0496">Mitochondrion</keyword>
<name>V2YME7_MONRO</name>
<dbReference type="SUPFAM" id="SSF103506">
    <property type="entry name" value="Mitochondrial carrier"/>
    <property type="match status" value="1"/>
</dbReference>
<accession>V2YME7</accession>
<dbReference type="KEGG" id="mrr:Moror_9115"/>
<dbReference type="STRING" id="1381753.V2YME7"/>
<comment type="similarity">
    <text evidence="2">Belongs to the mitochondrial carrier (TC 2.A.29) family.</text>
</comment>
<evidence type="ECO:0000313" key="9">
    <source>
        <dbReference type="EMBL" id="ESK92864.1"/>
    </source>
</evidence>
<keyword evidence="3" id="KW-0813">Transport</keyword>
<keyword evidence="5" id="KW-0677">Repeat</keyword>
<comment type="subcellular location">
    <subcellularLocation>
        <location evidence="1">Mitochondrion membrane</location>
        <topology evidence="1">Multi-pass membrane protein</topology>
    </subcellularLocation>
</comment>
<keyword evidence="10" id="KW-1185">Reference proteome</keyword>
<gene>
    <name evidence="9" type="ORF">Moror_9115</name>
</gene>
<dbReference type="InterPro" id="IPR023395">
    <property type="entry name" value="MCP_dom_sf"/>
</dbReference>
<evidence type="ECO:0000256" key="8">
    <source>
        <dbReference type="ARBA" id="ARBA00023136"/>
    </source>
</evidence>
<evidence type="ECO:0000313" key="10">
    <source>
        <dbReference type="Proteomes" id="UP000017559"/>
    </source>
</evidence>
<protein>
    <recommendedName>
        <fullName evidence="11">Mitochondrial carrier</fullName>
    </recommendedName>
</protein>
<keyword evidence="6" id="KW-1133">Transmembrane helix</keyword>
<dbReference type="PANTHER" id="PTHR45624:SF52">
    <property type="entry name" value="MITOCHONDRIAL CARRIER"/>
    <property type="match status" value="1"/>
</dbReference>
<proteinExistence type="inferred from homology"/>
<dbReference type="Proteomes" id="UP000017559">
    <property type="component" value="Unassembled WGS sequence"/>
</dbReference>
<dbReference type="HOGENOM" id="CLU_057753_0_0_1"/>
<evidence type="ECO:0000256" key="6">
    <source>
        <dbReference type="ARBA" id="ARBA00022989"/>
    </source>
</evidence>
<keyword evidence="8" id="KW-0472">Membrane</keyword>
<evidence type="ECO:0008006" key="11">
    <source>
        <dbReference type="Google" id="ProtNLM"/>
    </source>
</evidence>
<dbReference type="InterPro" id="IPR050567">
    <property type="entry name" value="Mitochondrial_Carrier"/>
</dbReference>